<keyword evidence="9 13" id="KW-0472">Membrane</keyword>
<name>A0ABX6EUK7_KLUMA</name>
<keyword evidence="8 13" id="KW-1133">Transmembrane helix</keyword>
<gene>
    <name evidence="15" type="primary">HRD1</name>
    <name evidence="15" type="ORF">FIM1_606</name>
</gene>
<keyword evidence="7" id="KW-0862">Zinc</keyword>
<keyword evidence="3" id="KW-0808">Transferase</keyword>
<reference evidence="15 16" key="1">
    <citation type="submission" date="2016-03" db="EMBL/GenBank/DDBJ databases">
        <title>How can Kluyveromyces marxianus grow so fast - potential evolutionary course in Saccharomyces Complex revealed by comparative genomics.</title>
        <authorList>
            <person name="Mo W."/>
            <person name="Lu W."/>
            <person name="Yang X."/>
            <person name="Qi J."/>
            <person name="Lv H."/>
        </authorList>
    </citation>
    <scope>NUCLEOTIDE SEQUENCE [LARGE SCALE GENOMIC DNA]</scope>
    <source>
        <strain evidence="15 16">FIM1</strain>
    </source>
</reference>
<evidence type="ECO:0000256" key="1">
    <source>
        <dbReference type="ARBA" id="ARBA00004127"/>
    </source>
</evidence>
<evidence type="ECO:0000256" key="9">
    <source>
        <dbReference type="ARBA" id="ARBA00023136"/>
    </source>
</evidence>
<evidence type="ECO:0000313" key="15">
    <source>
        <dbReference type="EMBL" id="QGN13958.1"/>
    </source>
</evidence>
<evidence type="ECO:0000313" key="16">
    <source>
        <dbReference type="Proteomes" id="UP000422736"/>
    </source>
</evidence>
<dbReference type="Pfam" id="PF13639">
    <property type="entry name" value="zf-RING_2"/>
    <property type="match status" value="1"/>
</dbReference>
<comment type="pathway">
    <text evidence="2">Protein modification; protein ubiquitination.</text>
</comment>
<evidence type="ECO:0000256" key="5">
    <source>
        <dbReference type="ARBA" id="ARBA00022723"/>
    </source>
</evidence>
<feature type="domain" description="RING-type" evidence="14">
    <location>
        <begin position="344"/>
        <end position="392"/>
    </location>
</feature>
<dbReference type="PROSITE" id="PS50089">
    <property type="entry name" value="ZF_RING_2"/>
    <property type="match status" value="1"/>
</dbReference>
<keyword evidence="4 13" id="KW-0812">Transmembrane</keyword>
<evidence type="ECO:0000256" key="3">
    <source>
        <dbReference type="ARBA" id="ARBA00022679"/>
    </source>
</evidence>
<dbReference type="InterPro" id="IPR050731">
    <property type="entry name" value="HRD1_E3_ubiq-ligases"/>
</dbReference>
<sequence length="544" mass="61489">MPDLLDENRVPPREPVGAMLLTQKFVSFVVVSYIGAIWSLYTCITTSYSFLDAICMITEGSHALICGNFVLLHIILLSRWFVRFLFGELRLIEYEHILERISYVVLHFIMTYSGATDGHILSLILNCALLVFCKTLHWILRDRMDFTFQATAVHTRISSLICSKYMLSLLIILTMDGLLSLYYLSFFKQSSSVTEGIILFSEHLIISAEMVKILLLTGLNFLEIYTIKKRSRSHRIVEPVENDGIGQGIDLEEEDEDNLIGIEGKFIYEKLFEIITNTLQILIKFVASFLLSRPMTTISAFWDTAMTFKSARVLWKSWKGSKSLDASLKDATDSQIENGMFDLCIVCMEDFVSSSERKNEGKKVKILPCGHALHLSCLKNWIARSPTCPICRIPIFDQAGNIVPYPADQSSTENNSANTDDSQERNNSMEVESDNTISNNTDEGITSTSHLTSPENITVATTRRSSLVLPVESSNENTHTFRIVTESGKQLEGSISLKNNMDLNQQSITVPQNLFEEQDASQLKRKVAELESMIEDLSKKVKRE</sequence>
<feature type="transmembrane region" description="Helical" evidence="13">
    <location>
        <begin position="25"/>
        <end position="51"/>
    </location>
</feature>
<comment type="subcellular location">
    <subcellularLocation>
        <location evidence="1">Endomembrane system</location>
        <topology evidence="1">Multi-pass membrane protein</topology>
    </subcellularLocation>
</comment>
<dbReference type="SUPFAM" id="SSF57850">
    <property type="entry name" value="RING/U-box"/>
    <property type="match status" value="1"/>
</dbReference>
<dbReference type="InterPro" id="IPR013083">
    <property type="entry name" value="Znf_RING/FYVE/PHD"/>
</dbReference>
<evidence type="ECO:0000256" key="11">
    <source>
        <dbReference type="SAM" id="Coils"/>
    </source>
</evidence>
<keyword evidence="6 10" id="KW-0863">Zinc-finger</keyword>
<evidence type="ECO:0000256" key="6">
    <source>
        <dbReference type="ARBA" id="ARBA00022771"/>
    </source>
</evidence>
<feature type="transmembrane region" description="Helical" evidence="13">
    <location>
        <begin position="120"/>
        <end position="140"/>
    </location>
</feature>
<keyword evidence="5" id="KW-0479">Metal-binding</keyword>
<feature type="transmembrane region" description="Helical" evidence="13">
    <location>
        <begin position="204"/>
        <end position="225"/>
    </location>
</feature>
<proteinExistence type="predicted"/>
<feature type="transmembrane region" description="Helical" evidence="13">
    <location>
        <begin position="63"/>
        <end position="82"/>
    </location>
</feature>
<evidence type="ECO:0000256" key="7">
    <source>
        <dbReference type="ARBA" id="ARBA00022833"/>
    </source>
</evidence>
<feature type="coiled-coil region" evidence="11">
    <location>
        <begin position="513"/>
        <end position="540"/>
    </location>
</feature>
<evidence type="ECO:0000256" key="8">
    <source>
        <dbReference type="ARBA" id="ARBA00022989"/>
    </source>
</evidence>
<dbReference type="PANTHER" id="PTHR22763">
    <property type="entry name" value="RING ZINC FINGER PROTEIN"/>
    <property type="match status" value="1"/>
</dbReference>
<evidence type="ECO:0000256" key="12">
    <source>
        <dbReference type="SAM" id="MobiDB-lite"/>
    </source>
</evidence>
<organism evidence="15 16">
    <name type="scientific">Kluyveromyces marxianus</name>
    <name type="common">Yeast</name>
    <name type="synonym">Candida kefyr</name>
    <dbReference type="NCBI Taxonomy" id="4911"/>
    <lineage>
        <taxon>Eukaryota</taxon>
        <taxon>Fungi</taxon>
        <taxon>Dikarya</taxon>
        <taxon>Ascomycota</taxon>
        <taxon>Saccharomycotina</taxon>
        <taxon>Saccharomycetes</taxon>
        <taxon>Saccharomycetales</taxon>
        <taxon>Saccharomycetaceae</taxon>
        <taxon>Kluyveromyces</taxon>
    </lineage>
</organism>
<evidence type="ECO:0000256" key="4">
    <source>
        <dbReference type="ARBA" id="ARBA00022692"/>
    </source>
</evidence>
<reference evidence="15 16" key="2">
    <citation type="submission" date="2019-11" db="EMBL/GenBank/DDBJ databases">
        <authorList>
            <person name="Lu H."/>
        </authorList>
    </citation>
    <scope>NUCLEOTIDE SEQUENCE [LARGE SCALE GENOMIC DNA]</scope>
    <source>
        <strain evidence="15 16">FIM1</strain>
    </source>
</reference>
<feature type="region of interest" description="Disordered" evidence="12">
    <location>
        <begin position="404"/>
        <end position="453"/>
    </location>
</feature>
<protein>
    <submittedName>
        <fullName evidence="15">ERAD-associated E3 ubiquitin-protein ligase HRD1</fullName>
    </submittedName>
</protein>
<evidence type="ECO:0000256" key="2">
    <source>
        <dbReference type="ARBA" id="ARBA00004906"/>
    </source>
</evidence>
<keyword evidence="11" id="KW-0175">Coiled coil</keyword>
<accession>A0ABX6EUK7</accession>
<dbReference type="Proteomes" id="UP000422736">
    <property type="component" value="Chromosome 1"/>
</dbReference>
<dbReference type="EMBL" id="CP015054">
    <property type="protein sequence ID" value="QGN13958.1"/>
    <property type="molecule type" value="Genomic_DNA"/>
</dbReference>
<dbReference type="PANTHER" id="PTHR22763:SF184">
    <property type="entry name" value="E3 UBIQUITIN-PROTEIN LIGASE SYNOVIOLIN"/>
    <property type="match status" value="1"/>
</dbReference>
<keyword evidence="16" id="KW-1185">Reference proteome</keyword>
<dbReference type="SMART" id="SM00184">
    <property type="entry name" value="RING"/>
    <property type="match status" value="1"/>
</dbReference>
<evidence type="ECO:0000256" key="10">
    <source>
        <dbReference type="PROSITE-ProRule" id="PRU00175"/>
    </source>
</evidence>
<dbReference type="Pfam" id="PF25563">
    <property type="entry name" value="TPR_SYVN1_N"/>
    <property type="match status" value="1"/>
</dbReference>
<evidence type="ECO:0000256" key="13">
    <source>
        <dbReference type="SAM" id="Phobius"/>
    </source>
</evidence>
<dbReference type="InterPro" id="IPR057992">
    <property type="entry name" value="TPR_SYVN1_N"/>
</dbReference>
<feature type="compositionally biased region" description="Polar residues" evidence="12">
    <location>
        <begin position="408"/>
        <end position="453"/>
    </location>
</feature>
<dbReference type="InterPro" id="IPR001841">
    <property type="entry name" value="Znf_RING"/>
</dbReference>
<feature type="transmembrane region" description="Helical" evidence="13">
    <location>
        <begin position="165"/>
        <end position="184"/>
    </location>
</feature>
<evidence type="ECO:0000259" key="14">
    <source>
        <dbReference type="PROSITE" id="PS50089"/>
    </source>
</evidence>
<dbReference type="Gene3D" id="3.30.40.10">
    <property type="entry name" value="Zinc/RING finger domain, C3HC4 (zinc finger)"/>
    <property type="match status" value="1"/>
</dbReference>